<evidence type="ECO:0000256" key="2">
    <source>
        <dbReference type="PIRSR" id="PIRSR000089-1"/>
    </source>
</evidence>
<dbReference type="GO" id="GO:0050660">
    <property type="term" value="F:flavin adenine dinucleotide binding"/>
    <property type="evidence" value="ECO:0007669"/>
    <property type="project" value="InterPro"/>
</dbReference>
<dbReference type="GO" id="GO:0009055">
    <property type="term" value="F:electron transfer activity"/>
    <property type="evidence" value="ECO:0007669"/>
    <property type="project" value="InterPro"/>
</dbReference>
<organism evidence="5 6">
    <name type="scientific">Anaerosphaera multitolerans</name>
    <dbReference type="NCBI Taxonomy" id="2487351"/>
    <lineage>
        <taxon>Bacteria</taxon>
        <taxon>Bacillati</taxon>
        <taxon>Bacillota</taxon>
        <taxon>Tissierellia</taxon>
        <taxon>Tissierellales</taxon>
        <taxon>Peptoniphilaceae</taxon>
        <taxon>Anaerosphaera</taxon>
    </lineage>
</organism>
<dbReference type="InterPro" id="IPR014730">
    <property type="entry name" value="ETF_a/b_N"/>
</dbReference>
<dbReference type="InterPro" id="IPR029035">
    <property type="entry name" value="DHS-like_NAD/FAD-binding_dom"/>
</dbReference>
<dbReference type="Gene3D" id="3.40.50.1220">
    <property type="entry name" value="TPP-binding domain"/>
    <property type="match status" value="1"/>
</dbReference>
<feature type="binding site" evidence="2">
    <location>
        <position position="277"/>
    </location>
    <ligand>
        <name>FAD</name>
        <dbReference type="ChEBI" id="CHEBI:57692"/>
    </ligand>
</feature>
<dbReference type="SUPFAM" id="SSF52467">
    <property type="entry name" value="DHS-like NAD/FAD-binding domain"/>
    <property type="match status" value="1"/>
</dbReference>
<sequence>MIYVVGDSNVNINKMLILKANELAKELSIKTKILFIDDEIKKHHKGYDVGEIILLKNKYFRNYDYYRYSKALLKIFEDVDIVLFPSNEKYKEVASTISYKLNLSLLREAVDLKVEDGEILVGKFSSNEEKYLEYSFKGPGPYLITLKNIFSEQKSSGKEIDKVKVIKMETESPVLFIENIEIIEQNEFDIENTDIVFAGGRGLTESSFNKLREIATFFKGAVAGSRPMMEKGLIKPSEQVGQSGKIINPKIYLAFGISGAIQHITGMRGSDVIIVINNNKDSNIFKYADYAIVSDANLVIEKMLLKIRQIKDQKMEN</sequence>
<comment type="similarity">
    <text evidence="1">Belongs to the ETF alpha-subunit/FixB family.</text>
</comment>
<name>A0A437S771_9FIRM</name>
<dbReference type="PANTHER" id="PTHR43153">
    <property type="entry name" value="ELECTRON TRANSFER FLAVOPROTEIN ALPHA"/>
    <property type="match status" value="1"/>
</dbReference>
<dbReference type="Proteomes" id="UP000288812">
    <property type="component" value="Unassembled WGS sequence"/>
</dbReference>
<dbReference type="Pfam" id="PF01012">
    <property type="entry name" value="ETF"/>
    <property type="match status" value="1"/>
</dbReference>
<keyword evidence="2" id="KW-0285">Flavoprotein</keyword>
<dbReference type="Gene3D" id="3.40.50.620">
    <property type="entry name" value="HUPs"/>
    <property type="match status" value="1"/>
</dbReference>
<dbReference type="InterPro" id="IPR014729">
    <property type="entry name" value="Rossmann-like_a/b/a_fold"/>
</dbReference>
<dbReference type="RefSeq" id="WP_127724441.1">
    <property type="nucleotide sequence ID" value="NZ_RLIH01000006.1"/>
</dbReference>
<evidence type="ECO:0000259" key="4">
    <source>
        <dbReference type="Pfam" id="PF01012"/>
    </source>
</evidence>
<feature type="binding site" evidence="2">
    <location>
        <begin position="256"/>
        <end position="263"/>
    </location>
    <ligand>
        <name>FAD</name>
        <dbReference type="ChEBI" id="CHEBI:57692"/>
    </ligand>
</feature>
<keyword evidence="6" id="KW-1185">Reference proteome</keyword>
<dbReference type="AlphaFoldDB" id="A0A437S771"/>
<proteinExistence type="inferred from homology"/>
<feature type="domain" description="Electron transfer flavoprotein alpha/beta-subunit N-terminal" evidence="4">
    <location>
        <begin position="41"/>
        <end position="165"/>
    </location>
</feature>
<comment type="cofactor">
    <cofactor evidence="2">
        <name>FAD</name>
        <dbReference type="ChEBI" id="CHEBI:57692"/>
    </cofactor>
    <text evidence="2">Binds 1 FAD per dimer.</text>
</comment>
<dbReference type="GO" id="GO:0033539">
    <property type="term" value="P:fatty acid beta-oxidation using acyl-CoA dehydrogenase"/>
    <property type="evidence" value="ECO:0007669"/>
    <property type="project" value="TreeGrafter"/>
</dbReference>
<comment type="caution">
    <text evidence="5">The sequence shown here is derived from an EMBL/GenBank/DDBJ whole genome shotgun (WGS) entry which is preliminary data.</text>
</comment>
<dbReference type="OrthoDB" id="9770286at2"/>
<dbReference type="Pfam" id="PF00766">
    <property type="entry name" value="ETF_alpha"/>
    <property type="match status" value="1"/>
</dbReference>
<accession>A0A437S771</accession>
<dbReference type="SUPFAM" id="SSF52402">
    <property type="entry name" value="Adenine nucleotide alpha hydrolases-like"/>
    <property type="match status" value="1"/>
</dbReference>
<evidence type="ECO:0000259" key="3">
    <source>
        <dbReference type="Pfam" id="PF00766"/>
    </source>
</evidence>
<evidence type="ECO:0000256" key="1">
    <source>
        <dbReference type="ARBA" id="ARBA00005817"/>
    </source>
</evidence>
<reference evidence="5 6" key="1">
    <citation type="submission" date="2018-11" db="EMBL/GenBank/DDBJ databases">
        <title>Genome sequencing and assembly of Anaerosphaera sp. nov., GS7-6-2.</title>
        <authorList>
            <person name="Rettenmaier R."/>
            <person name="Liebl W."/>
            <person name="Zverlov V."/>
        </authorList>
    </citation>
    <scope>NUCLEOTIDE SEQUENCE [LARGE SCALE GENOMIC DNA]</scope>
    <source>
        <strain evidence="5 6">GS7-6-2</strain>
    </source>
</reference>
<dbReference type="InterPro" id="IPR001308">
    <property type="entry name" value="ETF_a/FixB"/>
</dbReference>
<evidence type="ECO:0000313" key="5">
    <source>
        <dbReference type="EMBL" id="RVU54788.1"/>
    </source>
</evidence>
<dbReference type="PANTHER" id="PTHR43153:SF1">
    <property type="entry name" value="ELECTRON TRANSFER FLAVOPROTEIN SUBUNIT ALPHA, MITOCHONDRIAL"/>
    <property type="match status" value="1"/>
</dbReference>
<feature type="binding site" evidence="2">
    <location>
        <begin position="239"/>
        <end position="243"/>
    </location>
    <ligand>
        <name>FAD</name>
        <dbReference type="ChEBI" id="CHEBI:57692"/>
    </ligand>
</feature>
<dbReference type="InterPro" id="IPR014731">
    <property type="entry name" value="ETF_asu_C"/>
</dbReference>
<gene>
    <name evidence="5" type="ORF">EF514_05570</name>
</gene>
<evidence type="ECO:0000313" key="6">
    <source>
        <dbReference type="Proteomes" id="UP000288812"/>
    </source>
</evidence>
<feature type="domain" description="Electron transfer flavoprotein alpha subunit C-terminal" evidence="3">
    <location>
        <begin position="189"/>
        <end position="268"/>
    </location>
</feature>
<feature type="binding site" evidence="2">
    <location>
        <position position="201"/>
    </location>
    <ligand>
        <name>FAD</name>
        <dbReference type="ChEBI" id="CHEBI:57692"/>
    </ligand>
</feature>
<dbReference type="EMBL" id="RLIH01000006">
    <property type="protein sequence ID" value="RVU54788.1"/>
    <property type="molecule type" value="Genomic_DNA"/>
</dbReference>
<protein>
    <submittedName>
        <fullName evidence="5">Electron transfer flavoprotein subunit alpha/FixB family protein</fullName>
    </submittedName>
</protein>
<keyword evidence="2" id="KW-0274">FAD</keyword>
<feature type="binding site" evidence="2">
    <location>
        <begin position="225"/>
        <end position="226"/>
    </location>
    <ligand>
        <name>FAD</name>
        <dbReference type="ChEBI" id="CHEBI:57692"/>
    </ligand>
</feature>
<dbReference type="PIRSF" id="PIRSF000089">
    <property type="entry name" value="Electra_flavoP_a"/>
    <property type="match status" value="1"/>
</dbReference>